<dbReference type="PROSITE" id="PS50929">
    <property type="entry name" value="ABC_TM1F"/>
    <property type="match status" value="1"/>
</dbReference>
<comment type="subcellular location">
    <subcellularLocation>
        <location evidence="1">Cell membrane</location>
        <topology evidence="1">Multi-pass membrane protein</topology>
    </subcellularLocation>
</comment>
<keyword evidence="11" id="KW-1185">Reference proteome</keyword>
<dbReference type="PANTHER" id="PTHR24221">
    <property type="entry name" value="ATP-BINDING CASSETTE SUB-FAMILY B"/>
    <property type="match status" value="1"/>
</dbReference>
<dbReference type="Gene3D" id="3.40.50.300">
    <property type="entry name" value="P-loop containing nucleotide triphosphate hydrolases"/>
    <property type="match status" value="1"/>
</dbReference>
<name>A0ABQ2NYY1_9BACI</name>
<feature type="transmembrane region" description="Helical" evidence="7">
    <location>
        <begin position="20"/>
        <end position="49"/>
    </location>
</feature>
<dbReference type="InterPro" id="IPR017871">
    <property type="entry name" value="ABC_transporter-like_CS"/>
</dbReference>
<dbReference type="SUPFAM" id="SSF52540">
    <property type="entry name" value="P-loop containing nucleoside triphosphate hydrolases"/>
    <property type="match status" value="1"/>
</dbReference>
<dbReference type="PROSITE" id="PS00211">
    <property type="entry name" value="ABC_TRANSPORTER_1"/>
    <property type="match status" value="1"/>
</dbReference>
<feature type="transmembrane region" description="Helical" evidence="7">
    <location>
        <begin position="69"/>
        <end position="89"/>
    </location>
</feature>
<dbReference type="Pfam" id="PF00005">
    <property type="entry name" value="ABC_tran"/>
    <property type="match status" value="1"/>
</dbReference>
<dbReference type="Gene3D" id="1.20.1560.10">
    <property type="entry name" value="ABC transporter type 1, transmembrane domain"/>
    <property type="match status" value="1"/>
</dbReference>
<dbReference type="InterPro" id="IPR027417">
    <property type="entry name" value="P-loop_NTPase"/>
</dbReference>
<dbReference type="Proteomes" id="UP000641206">
    <property type="component" value="Unassembled WGS sequence"/>
</dbReference>
<evidence type="ECO:0000256" key="5">
    <source>
        <dbReference type="ARBA" id="ARBA00022989"/>
    </source>
</evidence>
<evidence type="ECO:0000256" key="3">
    <source>
        <dbReference type="ARBA" id="ARBA00022741"/>
    </source>
</evidence>
<gene>
    <name evidence="10" type="ORF">GCM10011346_36360</name>
</gene>
<proteinExistence type="predicted"/>
<dbReference type="Pfam" id="PF00664">
    <property type="entry name" value="ABC_membrane"/>
    <property type="match status" value="1"/>
</dbReference>
<keyword evidence="3" id="KW-0547">Nucleotide-binding</keyword>
<evidence type="ECO:0000313" key="11">
    <source>
        <dbReference type="Proteomes" id="UP000641206"/>
    </source>
</evidence>
<dbReference type="InterPro" id="IPR011527">
    <property type="entry name" value="ABC1_TM_dom"/>
</dbReference>
<evidence type="ECO:0000256" key="1">
    <source>
        <dbReference type="ARBA" id="ARBA00004651"/>
    </source>
</evidence>
<feature type="transmembrane region" description="Helical" evidence="7">
    <location>
        <begin position="290"/>
        <end position="308"/>
    </location>
</feature>
<dbReference type="SUPFAM" id="SSF90123">
    <property type="entry name" value="ABC transporter transmembrane region"/>
    <property type="match status" value="1"/>
</dbReference>
<dbReference type="SMART" id="SM00382">
    <property type="entry name" value="AAA"/>
    <property type="match status" value="1"/>
</dbReference>
<evidence type="ECO:0000256" key="7">
    <source>
        <dbReference type="SAM" id="Phobius"/>
    </source>
</evidence>
<dbReference type="RefSeq" id="WP_188735869.1">
    <property type="nucleotide sequence ID" value="NZ_BMLW01000011.1"/>
</dbReference>
<keyword evidence="2 7" id="KW-0812">Transmembrane</keyword>
<evidence type="ECO:0000256" key="6">
    <source>
        <dbReference type="ARBA" id="ARBA00023136"/>
    </source>
</evidence>
<keyword evidence="4 10" id="KW-0067">ATP-binding</keyword>
<dbReference type="EMBL" id="BMLW01000011">
    <property type="protein sequence ID" value="GGP14027.1"/>
    <property type="molecule type" value="Genomic_DNA"/>
</dbReference>
<evidence type="ECO:0000259" key="9">
    <source>
        <dbReference type="PROSITE" id="PS50929"/>
    </source>
</evidence>
<organism evidence="10 11">
    <name type="scientific">Oceanobacillus neutriphilus</name>
    <dbReference type="NCBI Taxonomy" id="531815"/>
    <lineage>
        <taxon>Bacteria</taxon>
        <taxon>Bacillati</taxon>
        <taxon>Bacillota</taxon>
        <taxon>Bacilli</taxon>
        <taxon>Bacillales</taxon>
        <taxon>Bacillaceae</taxon>
        <taxon>Oceanobacillus</taxon>
    </lineage>
</organism>
<dbReference type="GO" id="GO:0005524">
    <property type="term" value="F:ATP binding"/>
    <property type="evidence" value="ECO:0007669"/>
    <property type="project" value="UniProtKB-KW"/>
</dbReference>
<keyword evidence="5 7" id="KW-1133">Transmembrane helix</keyword>
<dbReference type="PANTHER" id="PTHR24221:SF654">
    <property type="entry name" value="ATP-BINDING CASSETTE SUB-FAMILY B MEMBER 6"/>
    <property type="match status" value="1"/>
</dbReference>
<sequence length="588" mass="66592">MANNVHKLLRLFSKREKQKLIILLIMMIVAAVFETISIGIIVPFVGIVVNPKVIQEQPVLENVYDWFNFQTVNAFIIFAVVILLAVFIVKNVYLLIFNYTQITVTLNQKVRLSRDLFQAYLTKPYTFHLQKNTADLLRNVNEEVAKVFNGIMISGFQLLTEILVILFIAALLLITSPLATAAAAVLLGGSVCLFFISYRKKISYLGEEHQEVTGKMIKWVNQGLGASKEVKVSGREHFFIKEYTEHSQVQANNTKYLKMLEIVPRYFIETMLVAIVLITALIIILQGTNLSHFISTMALFAMAAFRLMPSINRVVSLITIMRYSMPALHIVYDDLFMNKDVLLSSQNDMEMSRGEKIFHNTIQMDEVSFKYPNQNKYAVQDVSLSIPIGKSVAFVGESGAGKTTIVDIILGLFPPEKGSILVDGIDLLEQRSLWQEKIGYIPQAIFLSDDSIRRNVAFGLNDDQIEDEEVWRALEQAQLKKFVEELPNRLDTPVGERGVKLSGGQRQRIGIARSLYHNPEILFMDEATSALDNKTEKEIMNAFNKLKGNKTLIIIAHRLSTIENCDIVYRINNGRLVSVNNKLNQSIM</sequence>
<feature type="transmembrane region" description="Helical" evidence="7">
    <location>
        <begin position="178"/>
        <end position="196"/>
    </location>
</feature>
<dbReference type="InterPro" id="IPR036640">
    <property type="entry name" value="ABC1_TM_sf"/>
</dbReference>
<evidence type="ECO:0000313" key="10">
    <source>
        <dbReference type="EMBL" id="GGP14027.1"/>
    </source>
</evidence>
<feature type="domain" description="ABC transmembrane type-1" evidence="9">
    <location>
        <begin position="21"/>
        <end position="321"/>
    </location>
</feature>
<evidence type="ECO:0000256" key="4">
    <source>
        <dbReference type="ARBA" id="ARBA00022840"/>
    </source>
</evidence>
<accession>A0ABQ2NYY1</accession>
<comment type="caution">
    <text evidence="10">The sequence shown here is derived from an EMBL/GenBank/DDBJ whole genome shotgun (WGS) entry which is preliminary data.</text>
</comment>
<dbReference type="InterPro" id="IPR039421">
    <property type="entry name" value="Type_1_exporter"/>
</dbReference>
<evidence type="ECO:0000259" key="8">
    <source>
        <dbReference type="PROSITE" id="PS50893"/>
    </source>
</evidence>
<dbReference type="PROSITE" id="PS50893">
    <property type="entry name" value="ABC_TRANSPORTER_2"/>
    <property type="match status" value="1"/>
</dbReference>
<dbReference type="InterPro" id="IPR003593">
    <property type="entry name" value="AAA+_ATPase"/>
</dbReference>
<dbReference type="InterPro" id="IPR003439">
    <property type="entry name" value="ABC_transporter-like_ATP-bd"/>
</dbReference>
<reference evidence="11" key="1">
    <citation type="journal article" date="2019" name="Int. J. Syst. Evol. Microbiol.">
        <title>The Global Catalogue of Microorganisms (GCM) 10K type strain sequencing project: providing services to taxonomists for standard genome sequencing and annotation.</title>
        <authorList>
            <consortium name="The Broad Institute Genomics Platform"/>
            <consortium name="The Broad Institute Genome Sequencing Center for Infectious Disease"/>
            <person name="Wu L."/>
            <person name="Ma J."/>
        </authorList>
    </citation>
    <scope>NUCLEOTIDE SEQUENCE [LARGE SCALE GENOMIC DNA]</scope>
    <source>
        <strain evidence="11">CGMCC 1.7693</strain>
    </source>
</reference>
<evidence type="ECO:0000256" key="2">
    <source>
        <dbReference type="ARBA" id="ARBA00022692"/>
    </source>
</evidence>
<protein>
    <submittedName>
        <fullName evidence="10">ABC transporter ATP-binding protein</fullName>
    </submittedName>
</protein>
<keyword evidence="6 7" id="KW-0472">Membrane</keyword>
<feature type="domain" description="ABC transporter" evidence="8">
    <location>
        <begin position="362"/>
        <end position="587"/>
    </location>
</feature>
<feature type="transmembrane region" description="Helical" evidence="7">
    <location>
        <begin position="147"/>
        <end position="172"/>
    </location>
</feature>
<feature type="transmembrane region" description="Helical" evidence="7">
    <location>
        <begin position="266"/>
        <end position="284"/>
    </location>
</feature>